<keyword evidence="3" id="KW-1185">Reference proteome</keyword>
<dbReference type="RefSeq" id="WP_233725623.1">
    <property type="nucleotide sequence ID" value="NZ_JAJVCN010000001.1"/>
</dbReference>
<dbReference type="PANTHER" id="PTHR43883:SF1">
    <property type="entry name" value="GLUCONOKINASE"/>
    <property type="match status" value="1"/>
</dbReference>
<gene>
    <name evidence="2" type="ORF">LWC34_14755</name>
</gene>
<evidence type="ECO:0000313" key="2">
    <source>
        <dbReference type="EMBL" id="MCE7004083.1"/>
    </source>
</evidence>
<sequence length="254" mass="28417">MLRKYPRTHHLESSRLQPGDEDMNSVAFTQIRNRYLVVEEKLDGANAAISFTLDGELRLQSRGHYLTGGPRERQFGPFKAWASTIQNALYNRIGARYIVYGEWMYAKHTVFYAALPHYFCEFDILDTVESVFLSTARRAELLAGLPISSVPVLHTGPVASLPALLSFVGPSQCRTTSWRAVLAAQGSAVRAETDMSEDMEGLYVKVEENGVVAERYKWVRPTFLTAVLDSGSHWMDRPIVPNQLADPAVMYGGV</sequence>
<comment type="caution">
    <text evidence="2">The sequence shown here is derived from an EMBL/GenBank/DDBJ whole genome shotgun (WGS) entry which is preliminary data.</text>
</comment>
<evidence type="ECO:0000313" key="3">
    <source>
        <dbReference type="Proteomes" id="UP001521150"/>
    </source>
</evidence>
<dbReference type="Gene3D" id="3.30.470.30">
    <property type="entry name" value="DNA ligase/mRNA capping enzyme"/>
    <property type="match status" value="1"/>
</dbReference>
<evidence type="ECO:0000259" key="1">
    <source>
        <dbReference type="Pfam" id="PF09414"/>
    </source>
</evidence>
<accession>A0ABS8ZC19</accession>
<reference evidence="2 3" key="1">
    <citation type="submission" date="2021-12" db="EMBL/GenBank/DDBJ databases">
        <title>Genome sequence of Kibdelosporangium philippinense ATCC 49844.</title>
        <authorList>
            <person name="Fedorov E.A."/>
            <person name="Omeragic M."/>
            <person name="Shalygina K.F."/>
            <person name="Maclea K.S."/>
        </authorList>
    </citation>
    <scope>NUCLEOTIDE SEQUENCE [LARGE SCALE GENOMIC DNA]</scope>
    <source>
        <strain evidence="2 3">ATCC 49844</strain>
    </source>
</reference>
<dbReference type="InterPro" id="IPR052732">
    <property type="entry name" value="Cell-binding_unc_protein"/>
</dbReference>
<dbReference type="Proteomes" id="UP001521150">
    <property type="component" value="Unassembled WGS sequence"/>
</dbReference>
<dbReference type="SUPFAM" id="SSF56091">
    <property type="entry name" value="DNA ligase/mRNA capping enzyme, catalytic domain"/>
    <property type="match status" value="1"/>
</dbReference>
<feature type="domain" description="RNA ligase" evidence="1">
    <location>
        <begin position="35"/>
        <end position="219"/>
    </location>
</feature>
<dbReference type="PANTHER" id="PTHR43883">
    <property type="entry name" value="SLR0207 PROTEIN"/>
    <property type="match status" value="1"/>
</dbReference>
<dbReference type="GO" id="GO:0016874">
    <property type="term" value="F:ligase activity"/>
    <property type="evidence" value="ECO:0007669"/>
    <property type="project" value="UniProtKB-KW"/>
</dbReference>
<dbReference type="InterPro" id="IPR021122">
    <property type="entry name" value="RNA_ligase_dom_REL/Rnl2"/>
</dbReference>
<dbReference type="Pfam" id="PF09414">
    <property type="entry name" value="RNA_ligase"/>
    <property type="match status" value="1"/>
</dbReference>
<dbReference type="EMBL" id="JAJVCN010000001">
    <property type="protein sequence ID" value="MCE7004083.1"/>
    <property type="molecule type" value="Genomic_DNA"/>
</dbReference>
<protein>
    <submittedName>
        <fullName evidence="2">RNA ligase family protein</fullName>
    </submittedName>
</protein>
<keyword evidence="2" id="KW-0436">Ligase</keyword>
<proteinExistence type="predicted"/>
<name>A0ABS8ZC19_9PSEU</name>
<organism evidence="2 3">
    <name type="scientific">Kibdelosporangium philippinense</name>
    <dbReference type="NCBI Taxonomy" id="211113"/>
    <lineage>
        <taxon>Bacteria</taxon>
        <taxon>Bacillati</taxon>
        <taxon>Actinomycetota</taxon>
        <taxon>Actinomycetes</taxon>
        <taxon>Pseudonocardiales</taxon>
        <taxon>Pseudonocardiaceae</taxon>
        <taxon>Kibdelosporangium</taxon>
    </lineage>
</organism>